<proteinExistence type="predicted"/>
<dbReference type="AlphaFoldDB" id="A0A1G2KV02"/>
<accession>A0A1G2KV02</accession>
<dbReference type="Proteomes" id="UP000177177">
    <property type="component" value="Unassembled WGS sequence"/>
</dbReference>
<dbReference type="SUPFAM" id="SSF52096">
    <property type="entry name" value="ClpP/crotonase"/>
    <property type="match status" value="1"/>
</dbReference>
<reference evidence="1 2" key="1">
    <citation type="journal article" date="2016" name="Nat. Commun.">
        <title>Thousands of microbial genomes shed light on interconnected biogeochemical processes in an aquifer system.</title>
        <authorList>
            <person name="Anantharaman K."/>
            <person name="Brown C.T."/>
            <person name="Hug L.A."/>
            <person name="Sharon I."/>
            <person name="Castelle C.J."/>
            <person name="Probst A.J."/>
            <person name="Thomas B.C."/>
            <person name="Singh A."/>
            <person name="Wilkins M.J."/>
            <person name="Karaoz U."/>
            <person name="Brodie E.L."/>
            <person name="Williams K.H."/>
            <person name="Hubbard S.S."/>
            <person name="Banfield J.F."/>
        </authorList>
    </citation>
    <scope>NUCLEOTIDE SEQUENCE [LARGE SCALE GENOMIC DNA]</scope>
</reference>
<organism evidence="1 2">
    <name type="scientific">Candidatus Sungbacteria bacterium RIFCSPHIGHO2_02_FULL_53_17</name>
    <dbReference type="NCBI Taxonomy" id="1802275"/>
    <lineage>
        <taxon>Bacteria</taxon>
        <taxon>Candidatus Sungiibacteriota</taxon>
    </lineage>
</organism>
<dbReference type="PANTHER" id="PTHR35984:SF1">
    <property type="entry name" value="PERIPLASMIC SERINE PROTEASE"/>
    <property type="match status" value="1"/>
</dbReference>
<dbReference type="GO" id="GO:0016020">
    <property type="term" value="C:membrane"/>
    <property type="evidence" value="ECO:0007669"/>
    <property type="project" value="InterPro"/>
</dbReference>
<comment type="caution">
    <text evidence="1">The sequence shown here is derived from an EMBL/GenBank/DDBJ whole genome shotgun (WGS) entry which is preliminary data.</text>
</comment>
<protein>
    <recommendedName>
        <fullName evidence="3">Serine protease</fullName>
    </recommendedName>
</protein>
<name>A0A1G2KV02_9BACT</name>
<dbReference type="Pfam" id="PF01972">
    <property type="entry name" value="SDH_protease"/>
    <property type="match status" value="1"/>
</dbReference>
<dbReference type="EMBL" id="MHQN01000022">
    <property type="protein sequence ID" value="OHA03223.1"/>
    <property type="molecule type" value="Genomic_DNA"/>
</dbReference>
<evidence type="ECO:0000313" key="1">
    <source>
        <dbReference type="EMBL" id="OHA03223.1"/>
    </source>
</evidence>
<gene>
    <name evidence="1" type="ORF">A3C92_01800</name>
</gene>
<dbReference type="InterPro" id="IPR002825">
    <property type="entry name" value="Pept_S49_ser-pept_pro"/>
</dbReference>
<dbReference type="PANTHER" id="PTHR35984">
    <property type="entry name" value="PERIPLASMIC SERINE PROTEASE"/>
    <property type="match status" value="1"/>
</dbReference>
<dbReference type="InterPro" id="IPR029045">
    <property type="entry name" value="ClpP/crotonase-like_dom_sf"/>
</dbReference>
<dbReference type="Gene3D" id="3.90.226.10">
    <property type="entry name" value="2-enoyl-CoA Hydratase, Chain A, domain 1"/>
    <property type="match status" value="1"/>
</dbReference>
<evidence type="ECO:0000313" key="2">
    <source>
        <dbReference type="Proteomes" id="UP000177177"/>
    </source>
</evidence>
<evidence type="ECO:0008006" key="3">
    <source>
        <dbReference type="Google" id="ProtNLM"/>
    </source>
</evidence>
<sequence length="307" mass="34555">MAIKIQQINGKEDVKKVLQAIADKENASVFTFIASEKLIRTGPGSYGATSITNNDLYALEDTIDKNCTDIKSAIFLIHSPGGNLSSSYNIARFLRNRFDTLSFYVPYEAASGATIMSLAGNSIVLGALGYLTPIDPQVKYKGEWVSSYGIVEKVSDLERRFQKSSYDEIPTPWKQMIDRLDLIHYRELETLAWEAKHYAMELLRLADYTTESAEAIAENFARTIFPHSHCFDSRACIRMGLKIDETEKSLGYLKELKGIIHFVNSNHEDINKHYIEVAIPNRTTASAVESGRLGQAKNIRTRRLSSR</sequence>